<dbReference type="InterPro" id="IPR032675">
    <property type="entry name" value="LRR_dom_sf"/>
</dbReference>
<evidence type="ECO:0000313" key="4">
    <source>
        <dbReference type="EMBL" id="KAK8881050.1"/>
    </source>
</evidence>
<dbReference type="PRINTS" id="PR00019">
    <property type="entry name" value="LEURICHRPT"/>
</dbReference>
<evidence type="ECO:0000259" key="3">
    <source>
        <dbReference type="PROSITE" id="PS51746"/>
    </source>
</evidence>
<dbReference type="PANTHER" id="PTHR48051:SF1">
    <property type="entry name" value="RAS SUPPRESSOR PROTEIN 1"/>
    <property type="match status" value="1"/>
</dbReference>
<evidence type="ECO:0000256" key="2">
    <source>
        <dbReference type="ARBA" id="ARBA00022737"/>
    </source>
</evidence>
<dbReference type="InterPro" id="IPR001932">
    <property type="entry name" value="PPM-type_phosphatase-like_dom"/>
</dbReference>
<keyword evidence="5" id="KW-1185">Reference proteome</keyword>
<dbReference type="Pfam" id="PF00481">
    <property type="entry name" value="PP2C"/>
    <property type="match status" value="1"/>
</dbReference>
<evidence type="ECO:0000256" key="1">
    <source>
        <dbReference type="ARBA" id="ARBA00022614"/>
    </source>
</evidence>
<dbReference type="InterPro" id="IPR001611">
    <property type="entry name" value="Leu-rich_rpt"/>
</dbReference>
<dbReference type="SMART" id="SM00365">
    <property type="entry name" value="LRR_SD22"/>
    <property type="match status" value="7"/>
</dbReference>
<dbReference type="SMART" id="SM00364">
    <property type="entry name" value="LRR_BAC"/>
    <property type="match status" value="8"/>
</dbReference>
<dbReference type="SUPFAM" id="SSF52047">
    <property type="entry name" value="RNI-like"/>
    <property type="match status" value="1"/>
</dbReference>
<keyword evidence="2" id="KW-0677">Repeat</keyword>
<dbReference type="PANTHER" id="PTHR48051">
    <property type="match status" value="1"/>
</dbReference>
<organism evidence="4 5">
    <name type="scientific">Tritrichomonas musculus</name>
    <dbReference type="NCBI Taxonomy" id="1915356"/>
    <lineage>
        <taxon>Eukaryota</taxon>
        <taxon>Metamonada</taxon>
        <taxon>Parabasalia</taxon>
        <taxon>Tritrichomonadida</taxon>
        <taxon>Tritrichomonadidae</taxon>
        <taxon>Tritrichomonas</taxon>
    </lineage>
</organism>
<gene>
    <name evidence="4" type="ORF">M9Y10_003777</name>
</gene>
<dbReference type="InterPro" id="IPR025875">
    <property type="entry name" value="Leu-rich_rpt_4"/>
</dbReference>
<comment type="caution">
    <text evidence="4">The sequence shown here is derived from an EMBL/GenBank/DDBJ whole genome shotgun (WGS) entry which is preliminary data.</text>
</comment>
<keyword evidence="1" id="KW-0433">Leucine-rich repeat</keyword>
<name>A0ABR2JQK6_9EUKA</name>
<evidence type="ECO:0000313" key="5">
    <source>
        <dbReference type="Proteomes" id="UP001470230"/>
    </source>
</evidence>
<dbReference type="InterPro" id="IPR036457">
    <property type="entry name" value="PPM-type-like_dom_sf"/>
</dbReference>
<reference evidence="4 5" key="1">
    <citation type="submission" date="2024-04" db="EMBL/GenBank/DDBJ databases">
        <title>Tritrichomonas musculus Genome.</title>
        <authorList>
            <person name="Alves-Ferreira E."/>
            <person name="Grigg M."/>
            <person name="Lorenzi H."/>
            <person name="Galac M."/>
        </authorList>
    </citation>
    <scope>NUCLEOTIDE SEQUENCE [LARGE SCALE GENOMIC DNA]</scope>
    <source>
        <strain evidence="4 5">EAF2021</strain>
    </source>
</reference>
<dbReference type="PROSITE" id="PS51450">
    <property type="entry name" value="LRR"/>
    <property type="match status" value="5"/>
</dbReference>
<sequence>MGLSSSYPLLPTSQQYFVLVGQNVREIPYIIPFGHPVKSLNLQNNLIRNLPTGLLQLQTLILNDNSLNEINDEMKEALLSYESLQNLELAQNQLTKFDISIIPLETINISQNRLESLPTFSQNMQKASFDFNFIKKIDKSSKTLKSLSISLNLISEVDKSLKFDELETLDLSMNRISSIENFSSIFPVIKSAIFSYNLLKQPPTSLSSSIVELDLSGNKITAFSEDIWHLTNLEKLDVSFNKLTELPKLPNSIKRLIANNNKIEKVEDSELPSLEFVTFSFNNLTSLPVYTDHLSKSLFYSHNHIKTISIELMVKSVEQLNLADNEITEIPIELFKLPRLSILNLDSNKITEIPDAIEQSNISSLFISQNPIKKLPKLPKSLDSLFASYCEIEDVSEIFTNCVRITKICLSGNKIKKFPLGSISTFPCLQVLSLSQCDLDHFPSEFLLGKETICKVATLDLSYNGISLFPVRFSAPYLVDLDLSQNRIAAIPDISKFPLLKTIRLANNPISCHMSLLKNDDLNTLDVTNIGPAEIKVHKEIREVLTSVTSLQSPFRCMNLVESGYAQFTGQMNVNNESISVRDDLDFYLVCDGHEGSVTATTVANLLPACFQTKHSFGIDFYESAFNFINDKLENELQVNDGCSIVCAEISRETKEAIIAHIGDSCAITVTKDVKVKILTRPHLVTVRKEFEKILKRGGRVVNKKINDKLPVSRGLGDFDIVGLNNVPEFSLVKLDIDDKFLILGSSGLFSALTNEEISKLVANCDSSWDAAYKLKNVSFERKPNENISVIVVPLNFN</sequence>
<protein>
    <recommendedName>
        <fullName evidence="3">PPM-type phosphatase domain-containing protein</fullName>
    </recommendedName>
</protein>
<feature type="domain" description="PPM-type phosphatase" evidence="3">
    <location>
        <begin position="562"/>
        <end position="795"/>
    </location>
</feature>
<dbReference type="Proteomes" id="UP001470230">
    <property type="component" value="Unassembled WGS sequence"/>
</dbReference>
<dbReference type="CDD" id="cd00143">
    <property type="entry name" value="PP2Cc"/>
    <property type="match status" value="1"/>
</dbReference>
<dbReference type="Pfam" id="PF12799">
    <property type="entry name" value="LRR_4"/>
    <property type="match status" value="1"/>
</dbReference>
<dbReference type="Gene3D" id="3.60.40.10">
    <property type="entry name" value="PPM-type phosphatase domain"/>
    <property type="match status" value="1"/>
</dbReference>
<dbReference type="InterPro" id="IPR003591">
    <property type="entry name" value="Leu-rich_rpt_typical-subtyp"/>
</dbReference>
<dbReference type="PROSITE" id="PS51746">
    <property type="entry name" value="PPM_2"/>
    <property type="match status" value="1"/>
</dbReference>
<dbReference type="SMART" id="SM00369">
    <property type="entry name" value="LRR_TYP"/>
    <property type="match status" value="8"/>
</dbReference>
<dbReference type="Pfam" id="PF13855">
    <property type="entry name" value="LRR_8"/>
    <property type="match status" value="1"/>
</dbReference>
<proteinExistence type="predicted"/>
<dbReference type="SUPFAM" id="SSF81606">
    <property type="entry name" value="PP2C-like"/>
    <property type="match status" value="1"/>
</dbReference>
<accession>A0ABR2JQK6</accession>
<dbReference type="EMBL" id="JAPFFF010000010">
    <property type="protein sequence ID" value="KAK8881050.1"/>
    <property type="molecule type" value="Genomic_DNA"/>
</dbReference>
<dbReference type="Gene3D" id="3.80.10.10">
    <property type="entry name" value="Ribonuclease Inhibitor"/>
    <property type="match status" value="4"/>
</dbReference>
<dbReference type="SMART" id="SM00332">
    <property type="entry name" value="PP2Cc"/>
    <property type="match status" value="1"/>
</dbReference>
<dbReference type="SUPFAM" id="SSF52058">
    <property type="entry name" value="L domain-like"/>
    <property type="match status" value="1"/>
</dbReference>
<dbReference type="InterPro" id="IPR050216">
    <property type="entry name" value="LRR_domain-containing"/>
</dbReference>